<proteinExistence type="predicted"/>
<accession>A0A8S5RQS3</accession>
<evidence type="ECO:0000256" key="1">
    <source>
        <dbReference type="SAM" id="MobiDB-lite"/>
    </source>
</evidence>
<sequence>MAESKAEQGLRRALEQAERGELYDKLGRQIKPQQIAGLKPKTLDQQPPERKREIQQAGARRSNEVQEKRRTIRDIYADLLQQPDDISSLEDQELAEAAQKRAQERGKVITVYDSIAIAMAAKAKAGDVKAAAFVRDSAGDKPVDQVQQVGEVLSDEDRLLMQRVAERMEKNDIP</sequence>
<dbReference type="EMBL" id="BK033130">
    <property type="protein sequence ID" value="DAE46961.1"/>
    <property type="molecule type" value="Genomic_DNA"/>
</dbReference>
<evidence type="ECO:0000313" key="2">
    <source>
        <dbReference type="EMBL" id="DAE46961.1"/>
    </source>
</evidence>
<organism evidence="2">
    <name type="scientific">Ackermannviridae sp</name>
    <dbReference type="NCBI Taxonomy" id="2831612"/>
    <lineage>
        <taxon>Viruses</taxon>
        <taxon>Duplodnaviria</taxon>
        <taxon>Heunggongvirae</taxon>
        <taxon>Uroviricota</taxon>
        <taxon>Caudoviricetes</taxon>
        <taxon>Pantevenvirales</taxon>
        <taxon>Ackermannviridae</taxon>
    </lineage>
</organism>
<feature type="region of interest" description="Disordered" evidence="1">
    <location>
        <begin position="21"/>
        <end position="68"/>
    </location>
</feature>
<reference evidence="2" key="1">
    <citation type="journal article" date="2021" name="Proc. Natl. Acad. Sci. U.S.A.">
        <title>A Catalog of Tens of Thousands of Viruses from Human Metagenomes Reveals Hidden Associations with Chronic Diseases.</title>
        <authorList>
            <person name="Tisza M.J."/>
            <person name="Buck C.B."/>
        </authorList>
    </citation>
    <scope>NUCLEOTIDE SEQUENCE</scope>
    <source>
        <strain evidence="2">CtuoI59</strain>
    </source>
</reference>
<protein>
    <submittedName>
        <fullName evidence="2">Uncharacterized protein</fullName>
    </submittedName>
</protein>
<name>A0A8S5RQS3_9CAUD</name>